<gene>
    <name evidence="2" type="ORF">SNEC2469_LOCUS20037</name>
</gene>
<proteinExistence type="predicted"/>
<dbReference type="Proteomes" id="UP000601435">
    <property type="component" value="Unassembled WGS sequence"/>
</dbReference>
<dbReference type="EMBL" id="CAJNJA010034607">
    <property type="protein sequence ID" value="CAE7695416.1"/>
    <property type="molecule type" value="Genomic_DNA"/>
</dbReference>
<feature type="non-terminal residue" evidence="2">
    <location>
        <position position="1"/>
    </location>
</feature>
<sequence>MAGQDTTPHPPKALLRERDRVAVSKYSGWEIAYGQVVLQQHPLSSSHPRHPGQQDVAAYFPHGETAATNILVGQLAFLSHVKAYEDSHPGTQILQPRLVWKYELLLLLSWMSQSLSATELDELSRDITEVSRLRHEHGSWAVRVATDVYLPVRLECVKVLRHGQLQGPGTVIKYGSYVFYAKLGVESFFAHGHELHDPGGLRYEKKALRTKMEPQPLLLLLRREALLNKRPKVATAADASPTKGNSFEGEVPEALRKIIRENGLLTRRRNKQGTQSEGTTRYAYEAGDTVHGKMDARRAQQEEELRQVLRKARTNPWHLFGHGLLHRVDQAGNKMYSTYGDALKTTPWDSLPAKTRKLLGGNYIWATWLQHPMSGYGIHFLLKVFELGKLQGNYLVEFSHKPHVYSQGYVSPRVDDTDYAAKLAVYPVYNAANALLKALKQTEDEDISSAFARKAKSDADLIAYESLKAKRARELEELEELDCRSHEDIAVEEFLEKLPGSQGEMADSSTKDATNVPMETDASPPGEASGAKVEKTEGSLQGEVTGDVHMG</sequence>
<evidence type="ECO:0000313" key="2">
    <source>
        <dbReference type="EMBL" id="CAE7695416.1"/>
    </source>
</evidence>
<organism evidence="2 3">
    <name type="scientific">Symbiodinium necroappetens</name>
    <dbReference type="NCBI Taxonomy" id="1628268"/>
    <lineage>
        <taxon>Eukaryota</taxon>
        <taxon>Sar</taxon>
        <taxon>Alveolata</taxon>
        <taxon>Dinophyceae</taxon>
        <taxon>Suessiales</taxon>
        <taxon>Symbiodiniaceae</taxon>
        <taxon>Symbiodinium</taxon>
    </lineage>
</organism>
<name>A0A812WXD2_9DINO</name>
<comment type="caution">
    <text evidence="2">The sequence shown here is derived from an EMBL/GenBank/DDBJ whole genome shotgun (WGS) entry which is preliminary data.</text>
</comment>
<reference evidence="2" key="1">
    <citation type="submission" date="2021-02" db="EMBL/GenBank/DDBJ databases">
        <authorList>
            <person name="Dougan E. K."/>
            <person name="Rhodes N."/>
            <person name="Thang M."/>
            <person name="Chan C."/>
        </authorList>
    </citation>
    <scope>NUCLEOTIDE SEQUENCE</scope>
</reference>
<keyword evidence="3" id="KW-1185">Reference proteome</keyword>
<feature type="region of interest" description="Disordered" evidence="1">
    <location>
        <begin position="499"/>
        <end position="551"/>
    </location>
</feature>
<protein>
    <submittedName>
        <fullName evidence="2">Uncharacterized protein</fullName>
    </submittedName>
</protein>
<accession>A0A812WXD2</accession>
<evidence type="ECO:0000313" key="3">
    <source>
        <dbReference type="Proteomes" id="UP000601435"/>
    </source>
</evidence>
<dbReference type="OrthoDB" id="449908at2759"/>
<dbReference type="AlphaFoldDB" id="A0A812WXD2"/>
<evidence type="ECO:0000256" key="1">
    <source>
        <dbReference type="SAM" id="MobiDB-lite"/>
    </source>
</evidence>